<evidence type="ECO:0000313" key="2">
    <source>
        <dbReference type="EMBL" id="VAX15839.1"/>
    </source>
</evidence>
<accession>A0A3B1BCB5</accession>
<protein>
    <submittedName>
        <fullName evidence="2">Flagellar basal-body rod modification protein FlgD</fullName>
    </submittedName>
</protein>
<proteinExistence type="predicted"/>
<feature type="domain" description="Secretion system C-terminal sorting" evidence="1">
    <location>
        <begin position="304"/>
        <end position="379"/>
    </location>
</feature>
<organism evidence="2">
    <name type="scientific">hydrothermal vent metagenome</name>
    <dbReference type="NCBI Taxonomy" id="652676"/>
    <lineage>
        <taxon>unclassified sequences</taxon>
        <taxon>metagenomes</taxon>
        <taxon>ecological metagenomes</taxon>
    </lineage>
</organism>
<reference evidence="2" key="1">
    <citation type="submission" date="2018-06" db="EMBL/GenBank/DDBJ databases">
        <authorList>
            <person name="Zhirakovskaya E."/>
        </authorList>
    </citation>
    <scope>NUCLEOTIDE SEQUENCE</scope>
</reference>
<dbReference type="AlphaFoldDB" id="A0A3B1BCB5"/>
<evidence type="ECO:0000259" key="1">
    <source>
        <dbReference type="Pfam" id="PF18962"/>
    </source>
</evidence>
<dbReference type="Pfam" id="PF18962">
    <property type="entry name" value="Por_Secre_tail"/>
    <property type="match status" value="1"/>
</dbReference>
<name>A0A3B1BCB5_9ZZZZ</name>
<sequence length="382" mass="42408">MQTSYKTLISLIGAFLLLSSSTFFAQEVGDILWQDKFEDTATDPGCLVNVGWMYYGENDGLAGSIVKQTDQFNAFMQTGNFSSFVGAVVMQSNGTPEIDTLDPVRGHKLLVDSSKGAPNVEVTFQVNFKKIESSFFSFATRMVQRDTSETYPDSDPTEEGAYQVFISPLTNDISIARVMGVIEGGAEYDFLNPGNWKYLASTQDFTVELNIPYWVKFYLYENQFKMKIWEGDPSDEEDVWLLEATEDSARVSGTFSQFALLSSDPAATDQIEISEITVRTTSPGTAVEEKGLELPTKFELMANYPNPFNPSTNIQFALPVNSNVKLTVVNALGQVVAELVNGELSAGVHEVTWNAANVSSGIYFYRIEANNFVQTRKMMLLK</sequence>
<dbReference type="NCBIfam" id="TIGR04183">
    <property type="entry name" value="Por_Secre_tail"/>
    <property type="match status" value="1"/>
</dbReference>
<dbReference type="Gene3D" id="2.60.40.4070">
    <property type="match status" value="1"/>
</dbReference>
<dbReference type="InterPro" id="IPR026444">
    <property type="entry name" value="Secre_tail"/>
</dbReference>
<keyword evidence="2" id="KW-0969">Cilium</keyword>
<keyword evidence="2" id="KW-0966">Cell projection</keyword>
<gene>
    <name evidence="2" type="ORF">MNBD_IGNAVI01-786</name>
</gene>
<keyword evidence="2" id="KW-0282">Flagellum</keyword>
<dbReference type="EMBL" id="UOGD01000036">
    <property type="protein sequence ID" value="VAX15839.1"/>
    <property type="molecule type" value="Genomic_DNA"/>
</dbReference>